<dbReference type="InterPro" id="IPR045093">
    <property type="entry name" value="Cullin"/>
</dbReference>
<name>B3MAU5_DROAN</name>
<evidence type="ECO:0000259" key="4">
    <source>
        <dbReference type="PROSITE" id="PS50069"/>
    </source>
</evidence>
<dbReference type="Proteomes" id="UP000007801">
    <property type="component" value="Unassembled WGS sequence"/>
</dbReference>
<dbReference type="OrthoDB" id="1431934at2759"/>
<accession>B3MAU5</accession>
<feature type="domain" description="Cullin family profile" evidence="4">
    <location>
        <begin position="315"/>
        <end position="534"/>
    </location>
</feature>
<comment type="similarity">
    <text evidence="1 2 3">Belongs to the cullin family.</text>
</comment>
<dbReference type="Gene3D" id="3.30.230.130">
    <property type="entry name" value="Cullin, Chain C, Domain 2"/>
    <property type="match status" value="1"/>
</dbReference>
<dbReference type="Pfam" id="PF26557">
    <property type="entry name" value="Cullin_AB"/>
    <property type="match status" value="1"/>
</dbReference>
<dbReference type="InterPro" id="IPR059120">
    <property type="entry name" value="Cullin-like_AB"/>
</dbReference>
<proteinExistence type="inferred from homology"/>
<dbReference type="HOGENOM" id="CLU_807174_0_0_1"/>
<protein>
    <recommendedName>
        <fullName evidence="4">Cullin family profile domain-containing protein</fullName>
    </recommendedName>
</protein>
<dbReference type="STRING" id="7217.B3MAU5"/>
<dbReference type="PANTHER" id="PTHR11932">
    <property type="entry name" value="CULLIN"/>
    <property type="match status" value="1"/>
</dbReference>
<dbReference type="InterPro" id="IPR016158">
    <property type="entry name" value="Cullin_homology"/>
</dbReference>
<dbReference type="InterPro" id="IPR036317">
    <property type="entry name" value="Cullin_homology_sf"/>
</dbReference>
<dbReference type="GO" id="GO:0031625">
    <property type="term" value="F:ubiquitin protein ligase binding"/>
    <property type="evidence" value="ECO:0007669"/>
    <property type="project" value="InterPro"/>
</dbReference>
<evidence type="ECO:0000256" key="3">
    <source>
        <dbReference type="RuleBase" id="RU003829"/>
    </source>
</evidence>
<dbReference type="InterPro" id="IPR016159">
    <property type="entry name" value="Cullin_repeat-like_dom_sf"/>
</dbReference>
<dbReference type="PROSITE" id="PS50069">
    <property type="entry name" value="CULLIN_2"/>
    <property type="match status" value="1"/>
</dbReference>
<dbReference type="AlphaFoldDB" id="B3MAU5"/>
<sequence>MNRIQRHKKYFDDAQEEWRKVEEYLKMIFIDRTPLDRKNMMEFHQLVYFHCSCFSQDSTVKSQADGGGFYQAIVYFLNSRLREIANELDLITDNVELLTTYVKLWEMYRKSSEILNFGCHHLNQNWAKVENSRNKNYYVFHIYRRAIIQWKDNVFRPVDTALVNAITILLRRTDQQERIYLVLQSIVELYANAEQQTVSVPDKLNNVFDQSVVDFYKKMTLTKFQNILDSNVFTEFKHFLKYACLAMPEIENGNQFKDILKSHITPKLNEAVRRSSRCKDSKINAILAVRNSPLGRSIENHKELMDIMNKCVSVILAKYSDELMKNRKMEEADLKNECKHIAKIVKSVNEINLFMRRYRDYLKSRLIEETCVSYESESMMVSWLTHIFGDDTIILRVLLRVFQTSHLFNGQLQTYLQTRNLGFEFNLNYFKQDRREFVEKCNLILPWEMQQAVEELKQYQFFRHPKKMLQFDFFSSFGIITINLGQTSYDLSVSTFQMAILMQFNTFQKLTFEHLIGNLNITMDILEWALIPLISNSVLIHSRTSSKLTDVVEVNENLNSRKRHINFKSKLSKARKMQVKEF</sequence>
<dbReference type="InterPro" id="IPR001373">
    <property type="entry name" value="Cullin_N"/>
</dbReference>
<dbReference type="GO" id="GO:0006511">
    <property type="term" value="P:ubiquitin-dependent protein catabolic process"/>
    <property type="evidence" value="ECO:0007669"/>
    <property type="project" value="InterPro"/>
</dbReference>
<dbReference type="eggNOG" id="KOG2166">
    <property type="taxonomic scope" value="Eukaryota"/>
</dbReference>
<keyword evidence="6" id="KW-1185">Reference proteome</keyword>
<evidence type="ECO:0000256" key="1">
    <source>
        <dbReference type="ARBA" id="ARBA00006019"/>
    </source>
</evidence>
<evidence type="ECO:0000256" key="2">
    <source>
        <dbReference type="PROSITE-ProRule" id="PRU00330"/>
    </source>
</evidence>
<evidence type="ECO:0000313" key="5">
    <source>
        <dbReference type="EMBL" id="EDV39179.2"/>
    </source>
</evidence>
<dbReference type="SUPFAM" id="SSF74788">
    <property type="entry name" value="Cullin repeat-like"/>
    <property type="match status" value="1"/>
</dbReference>
<dbReference type="Pfam" id="PF00888">
    <property type="entry name" value="Cullin"/>
    <property type="match status" value="2"/>
</dbReference>
<dbReference type="KEGG" id="dan:6507802"/>
<dbReference type="InParanoid" id="B3MAU5"/>
<dbReference type="FunCoup" id="B3MAU5">
    <property type="interactions" value="327"/>
</dbReference>
<dbReference type="SUPFAM" id="SSF75632">
    <property type="entry name" value="Cullin homology domain"/>
    <property type="match status" value="1"/>
</dbReference>
<gene>
    <name evidence="5" type="primary">Dana\GF25176</name>
    <name evidence="5" type="synonym">dana_GLEANR_9854</name>
    <name evidence="5" type="ORF">GF25176</name>
</gene>
<evidence type="ECO:0000313" key="6">
    <source>
        <dbReference type="Proteomes" id="UP000007801"/>
    </source>
</evidence>
<dbReference type="GeneID" id="6507802"/>
<dbReference type="Gene3D" id="1.20.1310.10">
    <property type="entry name" value="Cullin Repeats"/>
    <property type="match status" value="2"/>
</dbReference>
<reference evidence="5 6" key="1">
    <citation type="journal article" date="2007" name="Nature">
        <title>Evolution of genes and genomes on the Drosophila phylogeny.</title>
        <authorList>
            <consortium name="Drosophila 12 Genomes Consortium"/>
            <person name="Clark A.G."/>
            <person name="Eisen M.B."/>
            <person name="Smith D.R."/>
            <person name="Bergman C.M."/>
            <person name="Oliver B."/>
            <person name="Markow T.A."/>
            <person name="Kaufman T.C."/>
            <person name="Kellis M."/>
            <person name="Gelbart W."/>
            <person name="Iyer V.N."/>
            <person name="Pollard D.A."/>
            <person name="Sackton T.B."/>
            <person name="Larracuente A.M."/>
            <person name="Singh N.D."/>
            <person name="Abad J.P."/>
            <person name="Abt D.N."/>
            <person name="Adryan B."/>
            <person name="Aguade M."/>
            <person name="Akashi H."/>
            <person name="Anderson W.W."/>
            <person name="Aquadro C.F."/>
            <person name="Ardell D.H."/>
            <person name="Arguello R."/>
            <person name="Artieri C.G."/>
            <person name="Barbash D.A."/>
            <person name="Barker D."/>
            <person name="Barsanti P."/>
            <person name="Batterham P."/>
            <person name="Batzoglou S."/>
            <person name="Begun D."/>
            <person name="Bhutkar A."/>
            <person name="Blanco E."/>
            <person name="Bosak S.A."/>
            <person name="Bradley R.K."/>
            <person name="Brand A.D."/>
            <person name="Brent M.R."/>
            <person name="Brooks A.N."/>
            <person name="Brown R.H."/>
            <person name="Butlin R.K."/>
            <person name="Caggese C."/>
            <person name="Calvi B.R."/>
            <person name="Bernardo de Carvalho A."/>
            <person name="Caspi A."/>
            <person name="Castrezana S."/>
            <person name="Celniker S.E."/>
            <person name="Chang J.L."/>
            <person name="Chapple C."/>
            <person name="Chatterji S."/>
            <person name="Chinwalla A."/>
            <person name="Civetta A."/>
            <person name="Clifton S.W."/>
            <person name="Comeron J.M."/>
            <person name="Costello J.C."/>
            <person name="Coyne J.A."/>
            <person name="Daub J."/>
            <person name="David R.G."/>
            <person name="Delcher A.L."/>
            <person name="Delehaunty K."/>
            <person name="Do C.B."/>
            <person name="Ebling H."/>
            <person name="Edwards K."/>
            <person name="Eickbush T."/>
            <person name="Evans J.D."/>
            <person name="Filipski A."/>
            <person name="Findeiss S."/>
            <person name="Freyhult E."/>
            <person name="Fulton L."/>
            <person name="Fulton R."/>
            <person name="Garcia A.C."/>
            <person name="Gardiner A."/>
            <person name="Garfield D.A."/>
            <person name="Garvin B.E."/>
            <person name="Gibson G."/>
            <person name="Gilbert D."/>
            <person name="Gnerre S."/>
            <person name="Godfrey J."/>
            <person name="Good R."/>
            <person name="Gotea V."/>
            <person name="Gravely B."/>
            <person name="Greenberg A.J."/>
            <person name="Griffiths-Jones S."/>
            <person name="Gross S."/>
            <person name="Guigo R."/>
            <person name="Gustafson E.A."/>
            <person name="Haerty W."/>
            <person name="Hahn M.W."/>
            <person name="Halligan D.L."/>
            <person name="Halpern A.L."/>
            <person name="Halter G.M."/>
            <person name="Han M.V."/>
            <person name="Heger A."/>
            <person name="Hillier L."/>
            <person name="Hinrichs A.S."/>
            <person name="Holmes I."/>
            <person name="Hoskins R.A."/>
            <person name="Hubisz M.J."/>
            <person name="Hultmark D."/>
            <person name="Huntley M.A."/>
            <person name="Jaffe D.B."/>
            <person name="Jagadeeshan S."/>
            <person name="Jeck W.R."/>
            <person name="Johnson J."/>
            <person name="Jones C.D."/>
            <person name="Jordan W.C."/>
            <person name="Karpen G.H."/>
            <person name="Kataoka E."/>
            <person name="Keightley P.D."/>
            <person name="Kheradpour P."/>
            <person name="Kirkness E.F."/>
            <person name="Koerich L.B."/>
            <person name="Kristiansen K."/>
            <person name="Kudrna D."/>
            <person name="Kulathinal R.J."/>
            <person name="Kumar S."/>
            <person name="Kwok R."/>
            <person name="Lander E."/>
            <person name="Langley C.H."/>
            <person name="Lapoint R."/>
            <person name="Lazzaro B.P."/>
            <person name="Lee S.J."/>
            <person name="Levesque L."/>
            <person name="Li R."/>
            <person name="Lin C.F."/>
            <person name="Lin M.F."/>
            <person name="Lindblad-Toh K."/>
            <person name="Llopart A."/>
            <person name="Long M."/>
            <person name="Low L."/>
            <person name="Lozovsky E."/>
            <person name="Lu J."/>
            <person name="Luo M."/>
            <person name="Machado C.A."/>
            <person name="Makalowski W."/>
            <person name="Marzo M."/>
            <person name="Matsuda M."/>
            <person name="Matzkin L."/>
            <person name="McAllister B."/>
            <person name="McBride C.S."/>
            <person name="McKernan B."/>
            <person name="McKernan K."/>
            <person name="Mendez-Lago M."/>
            <person name="Minx P."/>
            <person name="Mollenhauer M.U."/>
            <person name="Montooth K."/>
            <person name="Mount S.M."/>
            <person name="Mu X."/>
            <person name="Myers E."/>
            <person name="Negre B."/>
            <person name="Newfeld S."/>
            <person name="Nielsen R."/>
            <person name="Noor M.A."/>
            <person name="O'Grady P."/>
            <person name="Pachter L."/>
            <person name="Papaceit M."/>
            <person name="Parisi M.J."/>
            <person name="Parisi M."/>
            <person name="Parts L."/>
            <person name="Pedersen J.S."/>
            <person name="Pesole G."/>
            <person name="Phillippy A.M."/>
            <person name="Ponting C.P."/>
            <person name="Pop M."/>
            <person name="Porcelli D."/>
            <person name="Powell J.R."/>
            <person name="Prohaska S."/>
            <person name="Pruitt K."/>
            <person name="Puig M."/>
            <person name="Quesneville H."/>
            <person name="Ram K.R."/>
            <person name="Rand D."/>
            <person name="Rasmussen M.D."/>
            <person name="Reed L.K."/>
            <person name="Reenan R."/>
            <person name="Reily A."/>
            <person name="Remington K.A."/>
            <person name="Rieger T.T."/>
            <person name="Ritchie M.G."/>
            <person name="Robin C."/>
            <person name="Rogers Y.H."/>
            <person name="Rohde C."/>
            <person name="Rozas J."/>
            <person name="Rubenfield M.J."/>
            <person name="Ruiz A."/>
            <person name="Russo S."/>
            <person name="Salzberg S.L."/>
            <person name="Sanchez-Gracia A."/>
            <person name="Saranga D.J."/>
            <person name="Sato H."/>
            <person name="Schaeffer S.W."/>
            <person name="Schatz M.C."/>
            <person name="Schlenke T."/>
            <person name="Schwartz R."/>
            <person name="Segarra C."/>
            <person name="Singh R.S."/>
            <person name="Sirot L."/>
            <person name="Sirota M."/>
            <person name="Sisneros N.B."/>
            <person name="Smith C.D."/>
            <person name="Smith T.F."/>
            <person name="Spieth J."/>
            <person name="Stage D.E."/>
            <person name="Stark A."/>
            <person name="Stephan W."/>
            <person name="Strausberg R.L."/>
            <person name="Strempel S."/>
            <person name="Sturgill D."/>
            <person name="Sutton G."/>
            <person name="Sutton G.G."/>
            <person name="Tao W."/>
            <person name="Teichmann S."/>
            <person name="Tobari Y.N."/>
            <person name="Tomimura Y."/>
            <person name="Tsolas J.M."/>
            <person name="Valente V.L."/>
            <person name="Venter E."/>
            <person name="Venter J.C."/>
            <person name="Vicario S."/>
            <person name="Vieira F.G."/>
            <person name="Vilella A.J."/>
            <person name="Villasante A."/>
            <person name="Walenz B."/>
            <person name="Wang J."/>
            <person name="Wasserman M."/>
            <person name="Watts T."/>
            <person name="Wilson D."/>
            <person name="Wilson R.K."/>
            <person name="Wing R.A."/>
            <person name="Wolfner M.F."/>
            <person name="Wong A."/>
            <person name="Wong G.K."/>
            <person name="Wu C.I."/>
            <person name="Wu G."/>
            <person name="Yamamoto D."/>
            <person name="Yang H.P."/>
            <person name="Yang S.P."/>
            <person name="Yorke J.A."/>
            <person name="Yoshida K."/>
            <person name="Zdobnov E."/>
            <person name="Zhang P."/>
            <person name="Zhang Y."/>
            <person name="Zimin A.V."/>
            <person name="Baldwin J."/>
            <person name="Abdouelleil A."/>
            <person name="Abdulkadir J."/>
            <person name="Abebe A."/>
            <person name="Abera B."/>
            <person name="Abreu J."/>
            <person name="Acer S.C."/>
            <person name="Aftuck L."/>
            <person name="Alexander A."/>
            <person name="An P."/>
            <person name="Anderson E."/>
            <person name="Anderson S."/>
            <person name="Arachi H."/>
            <person name="Azer M."/>
            <person name="Bachantsang P."/>
            <person name="Barry A."/>
            <person name="Bayul T."/>
            <person name="Berlin A."/>
            <person name="Bessette D."/>
            <person name="Bloom T."/>
            <person name="Blye J."/>
            <person name="Boguslavskiy L."/>
            <person name="Bonnet C."/>
            <person name="Boukhgalter B."/>
            <person name="Bourzgui I."/>
            <person name="Brown A."/>
            <person name="Cahill P."/>
            <person name="Channer S."/>
            <person name="Cheshatsang Y."/>
            <person name="Chuda L."/>
            <person name="Citroen M."/>
            <person name="Collymore A."/>
            <person name="Cooke P."/>
            <person name="Costello M."/>
            <person name="D'Aco K."/>
            <person name="Daza R."/>
            <person name="De Haan G."/>
            <person name="DeGray S."/>
            <person name="DeMaso C."/>
            <person name="Dhargay N."/>
            <person name="Dooley K."/>
            <person name="Dooley E."/>
            <person name="Doricent M."/>
            <person name="Dorje P."/>
            <person name="Dorjee K."/>
            <person name="Dupes A."/>
            <person name="Elong R."/>
            <person name="Falk J."/>
            <person name="Farina A."/>
            <person name="Faro S."/>
            <person name="Ferguson D."/>
            <person name="Fisher S."/>
            <person name="Foley C.D."/>
            <person name="Franke A."/>
            <person name="Friedrich D."/>
            <person name="Gadbois L."/>
            <person name="Gearin G."/>
            <person name="Gearin C.R."/>
            <person name="Giannoukos G."/>
            <person name="Goode T."/>
            <person name="Graham J."/>
            <person name="Grandbois E."/>
            <person name="Grewal S."/>
            <person name="Gyaltsen K."/>
            <person name="Hafez N."/>
            <person name="Hagos B."/>
            <person name="Hall J."/>
            <person name="Henson C."/>
            <person name="Hollinger A."/>
            <person name="Honan T."/>
            <person name="Huard M.D."/>
            <person name="Hughes L."/>
            <person name="Hurhula B."/>
            <person name="Husby M.E."/>
            <person name="Kamat A."/>
            <person name="Kanga B."/>
            <person name="Kashin S."/>
            <person name="Khazanovich D."/>
            <person name="Kisner P."/>
            <person name="Lance K."/>
            <person name="Lara M."/>
            <person name="Lee W."/>
            <person name="Lennon N."/>
            <person name="Letendre F."/>
            <person name="LeVine R."/>
            <person name="Lipovsky A."/>
            <person name="Liu X."/>
            <person name="Liu J."/>
            <person name="Liu S."/>
            <person name="Lokyitsang T."/>
            <person name="Lokyitsang Y."/>
            <person name="Lubonja R."/>
            <person name="Lui A."/>
            <person name="MacDonald P."/>
            <person name="Magnisalis V."/>
            <person name="Maru K."/>
            <person name="Matthews C."/>
            <person name="McCusker W."/>
            <person name="McDonough S."/>
            <person name="Mehta T."/>
            <person name="Meldrim J."/>
            <person name="Meneus L."/>
            <person name="Mihai O."/>
            <person name="Mihalev A."/>
            <person name="Mihova T."/>
            <person name="Mittelman R."/>
            <person name="Mlenga V."/>
            <person name="Montmayeur A."/>
            <person name="Mulrain L."/>
            <person name="Navidi A."/>
            <person name="Naylor J."/>
            <person name="Negash T."/>
            <person name="Nguyen T."/>
            <person name="Nguyen N."/>
            <person name="Nicol R."/>
            <person name="Norbu C."/>
            <person name="Norbu N."/>
            <person name="Novod N."/>
            <person name="O'Neill B."/>
            <person name="Osman S."/>
            <person name="Markiewicz E."/>
            <person name="Oyono O.L."/>
            <person name="Patti C."/>
            <person name="Phunkhang P."/>
            <person name="Pierre F."/>
            <person name="Priest M."/>
            <person name="Raghuraman S."/>
            <person name="Rege F."/>
            <person name="Reyes R."/>
            <person name="Rise C."/>
            <person name="Rogov P."/>
            <person name="Ross K."/>
            <person name="Ryan E."/>
            <person name="Settipalli S."/>
            <person name="Shea T."/>
            <person name="Sherpa N."/>
            <person name="Shi L."/>
            <person name="Shih D."/>
            <person name="Sparrow T."/>
            <person name="Spaulding J."/>
            <person name="Stalker J."/>
            <person name="Stange-Thomann N."/>
            <person name="Stavropoulos S."/>
            <person name="Stone C."/>
            <person name="Strader C."/>
            <person name="Tesfaye S."/>
            <person name="Thomson T."/>
            <person name="Thoulutsang Y."/>
            <person name="Thoulutsang D."/>
            <person name="Topham K."/>
            <person name="Topping I."/>
            <person name="Tsamla T."/>
            <person name="Vassiliev H."/>
            <person name="Vo A."/>
            <person name="Wangchuk T."/>
            <person name="Wangdi T."/>
            <person name="Weiand M."/>
            <person name="Wilkinson J."/>
            <person name="Wilson A."/>
            <person name="Yadav S."/>
            <person name="Young G."/>
            <person name="Yu Q."/>
            <person name="Zembek L."/>
            <person name="Zhong D."/>
            <person name="Zimmer A."/>
            <person name="Zwirko Z."/>
            <person name="Jaffe D.B."/>
            <person name="Alvarez P."/>
            <person name="Brockman W."/>
            <person name="Butler J."/>
            <person name="Chin C."/>
            <person name="Gnerre S."/>
            <person name="Grabherr M."/>
            <person name="Kleber M."/>
            <person name="Mauceli E."/>
            <person name="MacCallum I."/>
        </authorList>
    </citation>
    <scope>NUCLEOTIDE SEQUENCE [LARGE SCALE GENOMIC DNA]</scope>
    <source>
        <strain evidence="6">Tucson 14024-0371.13</strain>
    </source>
</reference>
<dbReference type="EMBL" id="CH902618">
    <property type="protein sequence ID" value="EDV39179.2"/>
    <property type="molecule type" value="Genomic_DNA"/>
</dbReference>
<organism evidence="5 6">
    <name type="scientific">Drosophila ananassae</name>
    <name type="common">Fruit fly</name>
    <dbReference type="NCBI Taxonomy" id="7217"/>
    <lineage>
        <taxon>Eukaryota</taxon>
        <taxon>Metazoa</taxon>
        <taxon>Ecdysozoa</taxon>
        <taxon>Arthropoda</taxon>
        <taxon>Hexapoda</taxon>
        <taxon>Insecta</taxon>
        <taxon>Pterygota</taxon>
        <taxon>Neoptera</taxon>
        <taxon>Endopterygota</taxon>
        <taxon>Diptera</taxon>
        <taxon>Brachycera</taxon>
        <taxon>Muscomorpha</taxon>
        <taxon>Ephydroidea</taxon>
        <taxon>Drosophilidae</taxon>
        <taxon>Drosophila</taxon>
        <taxon>Sophophora</taxon>
    </lineage>
</organism>